<feature type="domain" description="PIG-P" evidence="9">
    <location>
        <begin position="6"/>
        <end position="142"/>
    </location>
</feature>
<dbReference type="InterPro" id="IPR013717">
    <property type="entry name" value="PIG-P"/>
</dbReference>
<dbReference type="UniPathway" id="UPA00196"/>
<dbReference type="Proteomes" id="UP000190831">
    <property type="component" value="Chromosome F"/>
</dbReference>
<evidence type="ECO:0000313" key="10">
    <source>
        <dbReference type="EMBL" id="SCW02797.1"/>
    </source>
</evidence>
<evidence type="ECO:0000259" key="9">
    <source>
        <dbReference type="Pfam" id="PF08510"/>
    </source>
</evidence>
<evidence type="ECO:0000256" key="4">
    <source>
        <dbReference type="ARBA" id="ARBA00022692"/>
    </source>
</evidence>
<dbReference type="STRING" id="4955.A0A1G4MGE2"/>
<keyword evidence="7" id="KW-0256">Endoplasmic reticulum</keyword>
<evidence type="ECO:0000256" key="7">
    <source>
        <dbReference type="PIRNR" id="PIRNR008765"/>
    </source>
</evidence>
<sequence length="149" mass="17080">MAKKPTREYFGFSQFYVTTFTLCFVFVWSLLPNLKSYANSDGPLSRYVIGFAEEIVDLLPQRYWIIVTECTILMGMLVAYLGILFYNEDVLTVPLDDIRTVTDSKANIAKPVNYQDFLENHAFKETSGVIDLPITEVCRLLYEYKDGGT</sequence>
<dbReference type="AlphaFoldDB" id="A0A1G4MGE2"/>
<comment type="function">
    <text evidence="7">Part of the complex catalyzing the transfer of N-acetylglucosamine from UDP-N-acetylglucosamine to phosphatidylinositol, the first step of GPI biosynthesis.</text>
</comment>
<dbReference type="OMA" id="RYWIICI"/>
<dbReference type="OrthoDB" id="690928at2759"/>
<keyword evidence="5 8" id="KW-1133">Transmembrane helix</keyword>
<evidence type="ECO:0000256" key="6">
    <source>
        <dbReference type="ARBA" id="ARBA00023136"/>
    </source>
</evidence>
<evidence type="ECO:0000256" key="3">
    <source>
        <dbReference type="ARBA" id="ARBA00022502"/>
    </source>
</evidence>
<evidence type="ECO:0000313" key="11">
    <source>
        <dbReference type="Proteomes" id="UP000190831"/>
    </source>
</evidence>
<keyword evidence="3 7" id="KW-0337">GPI-anchor biosynthesis</keyword>
<keyword evidence="11" id="KW-1185">Reference proteome</keyword>
<dbReference type="PIRSF" id="PIRSF008765">
    <property type="entry name" value="PIG-P_GPI19"/>
    <property type="match status" value="1"/>
</dbReference>
<keyword evidence="4 8" id="KW-0812">Transmembrane</keyword>
<proteinExistence type="inferred from homology"/>
<reference evidence="11" key="1">
    <citation type="submission" date="2016-03" db="EMBL/GenBank/DDBJ databases">
        <authorList>
            <person name="Devillers H."/>
        </authorList>
    </citation>
    <scope>NUCLEOTIDE SEQUENCE [LARGE SCALE GENOMIC DNA]</scope>
</reference>
<evidence type="ECO:0000256" key="8">
    <source>
        <dbReference type="SAM" id="Phobius"/>
    </source>
</evidence>
<dbReference type="EC" id="2.4.1.198" evidence="7"/>
<dbReference type="GO" id="GO:0017176">
    <property type="term" value="F:phosphatidylinositol N-acetylglucosaminyltransferase activity"/>
    <property type="evidence" value="ECO:0007669"/>
    <property type="project" value="UniProtKB-UniRule"/>
</dbReference>
<protein>
    <recommendedName>
        <fullName evidence="7">Phosphatidylinositol N-acetylglucosaminyltransferase subunit GPI19</fullName>
        <ecNumber evidence="7">2.4.1.198</ecNumber>
    </recommendedName>
</protein>
<dbReference type="Pfam" id="PF08510">
    <property type="entry name" value="PIG-P"/>
    <property type="match status" value="1"/>
</dbReference>
<evidence type="ECO:0000256" key="1">
    <source>
        <dbReference type="ARBA" id="ARBA00004141"/>
    </source>
</evidence>
<organism evidence="10 11">
    <name type="scientific">Lachancea fermentati</name>
    <name type="common">Zygosaccharomyces fermentati</name>
    <dbReference type="NCBI Taxonomy" id="4955"/>
    <lineage>
        <taxon>Eukaryota</taxon>
        <taxon>Fungi</taxon>
        <taxon>Dikarya</taxon>
        <taxon>Ascomycota</taxon>
        <taxon>Saccharomycotina</taxon>
        <taxon>Saccharomycetes</taxon>
        <taxon>Saccharomycetales</taxon>
        <taxon>Saccharomycetaceae</taxon>
        <taxon>Lachancea</taxon>
    </lineage>
</organism>
<feature type="transmembrane region" description="Helical" evidence="8">
    <location>
        <begin position="63"/>
        <end position="86"/>
    </location>
</feature>
<comment type="subcellular location">
    <subcellularLocation>
        <location evidence="7">Endoplasmic reticulum membrane</location>
    </subcellularLocation>
    <subcellularLocation>
        <location evidence="1">Membrane</location>
        <topology evidence="1">Multi-pass membrane protein</topology>
    </subcellularLocation>
</comment>
<dbReference type="InterPro" id="IPR052263">
    <property type="entry name" value="GPI_Anchor_Biosynth"/>
</dbReference>
<comment type="catalytic activity">
    <reaction evidence="7">
        <text>a 1,2-diacyl-sn-glycero-3-phospho-(1D-myo-inositol) + UDP-N-acetyl-alpha-D-glucosamine = a 6-(N-acetyl-alpha-D-glucosaminyl)-1-(1,2-diacyl-sn-glycero-3-phospho)-1D-myo-inositol + UDP + H(+)</text>
        <dbReference type="Rhea" id="RHEA:14789"/>
        <dbReference type="ChEBI" id="CHEBI:15378"/>
        <dbReference type="ChEBI" id="CHEBI:57265"/>
        <dbReference type="ChEBI" id="CHEBI:57705"/>
        <dbReference type="ChEBI" id="CHEBI:57880"/>
        <dbReference type="ChEBI" id="CHEBI:58223"/>
        <dbReference type="EC" id="2.4.1.198"/>
    </reaction>
</comment>
<dbReference type="GO" id="GO:0005789">
    <property type="term" value="C:endoplasmic reticulum membrane"/>
    <property type="evidence" value="ECO:0007669"/>
    <property type="project" value="UniProtKB-SubCell"/>
</dbReference>
<dbReference type="PANTHER" id="PTHR46346">
    <property type="entry name" value="PHOSPHATIDYLINOSITOL N-ACETYLGLUCOSAMINYLTRANSFERASE SUBUNIT P"/>
    <property type="match status" value="1"/>
</dbReference>
<accession>A0A1G4MGE2</accession>
<evidence type="ECO:0000256" key="2">
    <source>
        <dbReference type="ARBA" id="ARBA00004687"/>
    </source>
</evidence>
<keyword evidence="6 7" id="KW-0472">Membrane</keyword>
<dbReference type="InterPro" id="IPR016542">
    <property type="entry name" value="PIG-P_GPI19"/>
</dbReference>
<name>A0A1G4MGE2_LACFM</name>
<dbReference type="GO" id="GO:0006506">
    <property type="term" value="P:GPI anchor biosynthetic process"/>
    <property type="evidence" value="ECO:0007669"/>
    <property type="project" value="UniProtKB-UniPathway"/>
</dbReference>
<feature type="transmembrane region" description="Helical" evidence="8">
    <location>
        <begin position="12"/>
        <end position="31"/>
    </location>
</feature>
<dbReference type="PANTHER" id="PTHR46346:SF1">
    <property type="entry name" value="PHOSPHATIDYLINOSITOL N-ACETYLGLUCOSAMINYLTRANSFERASE SUBUNIT P"/>
    <property type="match status" value="1"/>
</dbReference>
<keyword evidence="7" id="KW-0808">Transferase</keyword>
<dbReference type="EMBL" id="LT598490">
    <property type="protein sequence ID" value="SCW02797.1"/>
    <property type="molecule type" value="Genomic_DNA"/>
</dbReference>
<comment type="similarity">
    <text evidence="7">Belongs to the GPI19 family.</text>
</comment>
<comment type="pathway">
    <text evidence="2 7">Glycolipid biosynthesis; glycosylphosphatidylinositol-anchor biosynthesis.</text>
</comment>
<comment type="subunit">
    <text evidence="7">Component of the phosphatidylinositol N-acetylglucosaminyltransferase (GPI-GlcNAc transferase) complex.</text>
</comment>
<evidence type="ECO:0000256" key="5">
    <source>
        <dbReference type="ARBA" id="ARBA00022989"/>
    </source>
</evidence>
<gene>
    <name evidence="10" type="ORF">LAFE_0F14488G</name>
</gene>